<protein>
    <submittedName>
        <fullName evidence="2">ATP-binding protein</fullName>
    </submittedName>
</protein>
<evidence type="ECO:0000313" key="2">
    <source>
        <dbReference type="EMBL" id="MBD1223264.1"/>
    </source>
</evidence>
<comment type="caution">
    <text evidence="2">The sequence shown here is derived from an EMBL/GenBank/DDBJ whole genome shotgun (WGS) entry which is preliminary data.</text>
</comment>
<accession>A0ABR7VS48</accession>
<dbReference type="Gene3D" id="3.40.50.300">
    <property type="entry name" value="P-loop containing nucleotide triphosphate hydrolases"/>
    <property type="match status" value="1"/>
</dbReference>
<feature type="domain" description="AAA+ ATPase" evidence="1">
    <location>
        <begin position="123"/>
        <end position="268"/>
    </location>
</feature>
<dbReference type="GO" id="GO:0005524">
    <property type="term" value="F:ATP binding"/>
    <property type="evidence" value="ECO:0007669"/>
    <property type="project" value="UniProtKB-KW"/>
</dbReference>
<dbReference type="InterPro" id="IPR002611">
    <property type="entry name" value="IstB_ATP-bd"/>
</dbReference>
<evidence type="ECO:0000313" key="3">
    <source>
        <dbReference type="Proteomes" id="UP000621631"/>
    </source>
</evidence>
<reference evidence="2 3" key="1">
    <citation type="submission" date="2020-09" db="EMBL/GenBank/DDBJ databases">
        <title>Draft Genome Sequences of Oil-Oxidizing Bacteria Halomonas titanicae, Marinobacter lutaoensis, and Virgibacillus halodenitrificans Isolated from Highly Saline Environments.</title>
        <authorList>
            <person name="Grouzdev D.S."/>
            <person name="Sokolova D.S."/>
            <person name="Semenova E.M."/>
            <person name="Borzenkov I.A."/>
            <person name="Bidzhieva S.K."/>
            <person name="Poltaraus A.B."/>
            <person name="Nazina T.N."/>
        </authorList>
    </citation>
    <scope>NUCLEOTIDE SEQUENCE [LARGE SCALE GENOMIC DNA]</scope>
    <source>
        <strain evidence="2 3">VKM B-3472D</strain>
    </source>
</reference>
<name>A0ABR7VS48_VIRHA</name>
<sequence>MQGVQEGLKKVMQNAGIGRIRKIGERECEECGSTVPIMERSDREGNVFEESLCLSCETNKTRSRFPDKGELLRAKAQGFSIKYEVVPKKLLGKTVSEYQTETDSEKLMKNTIADYIMNFGKTKHNSLILAGQMGVGKSHLAYATAAELRKQGYSTMFIAADDFLKLIKSTYEKETDLSEKTIFEMIQEIDLLVFDEIGAEYNNQKGEYESWASEKILKVTDLREDLPTIYTTNYSPADFEGKYGAIQGGRIVSRMQAGAKRIVVEGRDRR</sequence>
<dbReference type="Pfam" id="PF01695">
    <property type="entry name" value="IstB_IS21"/>
    <property type="match status" value="1"/>
</dbReference>
<dbReference type="RefSeq" id="WP_189778356.1">
    <property type="nucleotide sequence ID" value="NZ_JACWEZ010000006.1"/>
</dbReference>
<dbReference type="EMBL" id="JACWEZ010000006">
    <property type="protein sequence ID" value="MBD1223264.1"/>
    <property type="molecule type" value="Genomic_DNA"/>
</dbReference>
<proteinExistence type="predicted"/>
<gene>
    <name evidence="2" type="ORF">IC602_11720</name>
</gene>
<keyword evidence="2" id="KW-0067">ATP-binding</keyword>
<keyword evidence="3" id="KW-1185">Reference proteome</keyword>
<keyword evidence="2" id="KW-0547">Nucleotide-binding</keyword>
<dbReference type="PANTHER" id="PTHR30050:SF4">
    <property type="entry name" value="ATP-BINDING PROTEIN RV3427C IN INSERTION SEQUENCE-RELATED"/>
    <property type="match status" value="1"/>
</dbReference>
<dbReference type="SMART" id="SM00382">
    <property type="entry name" value="AAA"/>
    <property type="match status" value="1"/>
</dbReference>
<dbReference type="InterPro" id="IPR027417">
    <property type="entry name" value="P-loop_NTPase"/>
</dbReference>
<dbReference type="Proteomes" id="UP000621631">
    <property type="component" value="Unassembled WGS sequence"/>
</dbReference>
<dbReference type="SUPFAM" id="SSF52540">
    <property type="entry name" value="P-loop containing nucleoside triphosphate hydrolases"/>
    <property type="match status" value="1"/>
</dbReference>
<dbReference type="InterPro" id="IPR003593">
    <property type="entry name" value="AAA+_ATPase"/>
</dbReference>
<evidence type="ECO:0000259" key="1">
    <source>
        <dbReference type="SMART" id="SM00382"/>
    </source>
</evidence>
<organism evidence="2 3">
    <name type="scientific">Virgibacillus halodenitrificans</name>
    <name type="common">Bacillus halodenitrificans</name>
    <dbReference type="NCBI Taxonomy" id="1482"/>
    <lineage>
        <taxon>Bacteria</taxon>
        <taxon>Bacillati</taxon>
        <taxon>Bacillota</taxon>
        <taxon>Bacilli</taxon>
        <taxon>Bacillales</taxon>
        <taxon>Bacillaceae</taxon>
        <taxon>Virgibacillus</taxon>
    </lineage>
</organism>
<dbReference type="PANTHER" id="PTHR30050">
    <property type="entry name" value="CHROMOSOMAL REPLICATION INITIATOR PROTEIN DNAA"/>
    <property type="match status" value="1"/>
</dbReference>